<dbReference type="EMBL" id="JARJCW010000045">
    <property type="protein sequence ID" value="KAJ7204969.1"/>
    <property type="molecule type" value="Genomic_DNA"/>
</dbReference>
<dbReference type="AlphaFoldDB" id="A0AAD6V9T7"/>
<comment type="caution">
    <text evidence="1">The sequence shown here is derived from an EMBL/GenBank/DDBJ whole genome shotgun (WGS) entry which is preliminary data.</text>
</comment>
<gene>
    <name evidence="1" type="ORF">GGX14DRAFT_645516</name>
</gene>
<proteinExistence type="predicted"/>
<dbReference type="Pfam" id="PF18759">
    <property type="entry name" value="Plavaka"/>
    <property type="match status" value="1"/>
</dbReference>
<name>A0AAD6V9T7_9AGAR</name>
<dbReference type="Proteomes" id="UP001219525">
    <property type="component" value="Unassembled WGS sequence"/>
</dbReference>
<organism evidence="1 2">
    <name type="scientific">Mycena pura</name>
    <dbReference type="NCBI Taxonomy" id="153505"/>
    <lineage>
        <taxon>Eukaryota</taxon>
        <taxon>Fungi</taxon>
        <taxon>Dikarya</taxon>
        <taxon>Basidiomycota</taxon>
        <taxon>Agaricomycotina</taxon>
        <taxon>Agaricomycetes</taxon>
        <taxon>Agaricomycetidae</taxon>
        <taxon>Agaricales</taxon>
        <taxon>Marasmiineae</taxon>
        <taxon>Mycenaceae</taxon>
        <taxon>Mycena</taxon>
    </lineage>
</organism>
<sequence length="877" mass="101304">MDPWEWIFSLVTDPALARVSTWKSRRCYYSEDGHRERFVNEPCTGDTWYNVDTELPPSGKYAHCWLPLHLWLDKGNGGGIIIGFMVMVNDPSTPEARNERETYEFAQFKREIYQQVLEIIFRSLYHRSWMGETVICGDTVARVLYPGFLIESLDFEEAWNFCCCRAGRANFPCPRCLIRQDLLSSLHTPAQERNTESMRAVIRRARAAPNTTQKEKILKDHGLHDITHFMWNIRFSDPYRSLTHDLPHYDESGKWAHHLWFTEIFKLFPRWRGLKHIDDPLTKDFADGQTHFDILKCVIFALTQLLPTKSTLLPCVRALLQFRMLAGLRVMTESRTRVIESFIRRYEACCTKVAEEHGKNFNFPKQHFTSHAVADIWAKGVLRNATTRTGEGIHQEVAQHYKQTNGRDAVEQISHRDEEQEAVAQTRLIVDEFYKSPTDGVDAGDEQDQLRDEAAQFRDGSSRRIPKSKLPPGCHADSWVLGSVGPHGDSRSYEEIHAAGDPLYRDFDPRLREFVRGCFPHEYLAYQHPIEIELFRCLYVFYQSKDDWTEGEDILRCNANWYRRGPRYDCLLFDSADNQLASARLQSLIRCKLPSGRIVDVAMVRLMRKSAWRPRNPWDGMFVLEEAKESTFILVDHIICGALLAPVRPPPSKPRLHFLVDVVDGDMFLRCLNATQHTLDWHDVRTQTDLITLRAQQFLRRDELLTPALEALRKSRERAIEDVNKRMRYHSFRDFEPGMWVWRHETQLEGQHGLKEEMRWSGPYVVHAKHPNSVFTLRELSGVIIRGTVTVHRLKLFFYRPDRQTIRSVISPSTNALAALSGLSALSIPPIFLPHDNPSVSALSVSFQLENSVYPSAILPPLSSAMSGSTSKPPALW</sequence>
<accession>A0AAD6V9T7</accession>
<keyword evidence="2" id="KW-1185">Reference proteome</keyword>
<protein>
    <submittedName>
        <fullName evidence="1">Uncharacterized protein</fullName>
    </submittedName>
</protein>
<dbReference type="InterPro" id="IPR041078">
    <property type="entry name" value="Plavaka"/>
</dbReference>
<evidence type="ECO:0000313" key="2">
    <source>
        <dbReference type="Proteomes" id="UP001219525"/>
    </source>
</evidence>
<reference evidence="1" key="1">
    <citation type="submission" date="2023-03" db="EMBL/GenBank/DDBJ databases">
        <title>Massive genome expansion in bonnet fungi (Mycena s.s.) driven by repeated elements and novel gene families across ecological guilds.</title>
        <authorList>
            <consortium name="Lawrence Berkeley National Laboratory"/>
            <person name="Harder C.B."/>
            <person name="Miyauchi S."/>
            <person name="Viragh M."/>
            <person name="Kuo A."/>
            <person name="Thoen E."/>
            <person name="Andreopoulos B."/>
            <person name="Lu D."/>
            <person name="Skrede I."/>
            <person name="Drula E."/>
            <person name="Henrissat B."/>
            <person name="Morin E."/>
            <person name="Kohler A."/>
            <person name="Barry K."/>
            <person name="LaButti K."/>
            <person name="Morin E."/>
            <person name="Salamov A."/>
            <person name="Lipzen A."/>
            <person name="Mereny Z."/>
            <person name="Hegedus B."/>
            <person name="Baldrian P."/>
            <person name="Stursova M."/>
            <person name="Weitz H."/>
            <person name="Taylor A."/>
            <person name="Grigoriev I.V."/>
            <person name="Nagy L.G."/>
            <person name="Martin F."/>
            <person name="Kauserud H."/>
        </authorList>
    </citation>
    <scope>NUCLEOTIDE SEQUENCE</scope>
    <source>
        <strain evidence="1">9144</strain>
    </source>
</reference>
<evidence type="ECO:0000313" key="1">
    <source>
        <dbReference type="EMBL" id="KAJ7204969.1"/>
    </source>
</evidence>